<evidence type="ECO:0000313" key="9">
    <source>
        <dbReference type="Proteomes" id="UP000789390"/>
    </source>
</evidence>
<evidence type="ECO:0000256" key="4">
    <source>
        <dbReference type="ARBA" id="ARBA00023274"/>
    </source>
</evidence>
<reference evidence="8" key="1">
    <citation type="submission" date="2021-11" db="EMBL/GenBank/DDBJ databases">
        <authorList>
            <person name="Schell T."/>
        </authorList>
    </citation>
    <scope>NUCLEOTIDE SEQUENCE</scope>
    <source>
        <strain evidence="8">M5</strain>
    </source>
</reference>
<keyword evidence="9" id="KW-1185">Reference proteome</keyword>
<evidence type="ECO:0000256" key="6">
    <source>
        <dbReference type="ARBA" id="ARBA00035453"/>
    </source>
</evidence>
<evidence type="ECO:0000256" key="2">
    <source>
        <dbReference type="ARBA" id="ARBA00022833"/>
    </source>
</evidence>
<evidence type="ECO:0000256" key="1">
    <source>
        <dbReference type="ARBA" id="ARBA00005943"/>
    </source>
</evidence>
<feature type="domain" description="J" evidence="7">
    <location>
        <begin position="9"/>
        <end position="72"/>
    </location>
</feature>
<dbReference type="Gene3D" id="1.10.287.110">
    <property type="entry name" value="DnaJ domain"/>
    <property type="match status" value="1"/>
</dbReference>
<evidence type="ECO:0000259" key="7">
    <source>
        <dbReference type="PROSITE" id="PS50076"/>
    </source>
</evidence>
<dbReference type="CDD" id="cd04457">
    <property type="entry name" value="S1_S28E"/>
    <property type="match status" value="1"/>
</dbReference>
<dbReference type="SUPFAM" id="SSF50249">
    <property type="entry name" value="Nucleic acid-binding proteins"/>
    <property type="match status" value="1"/>
</dbReference>
<dbReference type="Proteomes" id="UP000789390">
    <property type="component" value="Unassembled WGS sequence"/>
</dbReference>
<dbReference type="AlphaFoldDB" id="A0A8J2WQS6"/>
<dbReference type="PANTHER" id="PTHR45255">
    <property type="entry name" value="DNAJ HOMOLOG SUBFAMILY C MEMBER 24"/>
    <property type="match status" value="1"/>
</dbReference>
<dbReference type="GO" id="GO:0003735">
    <property type="term" value="F:structural constituent of ribosome"/>
    <property type="evidence" value="ECO:0007669"/>
    <property type="project" value="InterPro"/>
</dbReference>
<comment type="caution">
    <text evidence="8">The sequence shown here is derived from an EMBL/GenBank/DDBJ whole genome shotgun (WGS) entry which is preliminary data.</text>
</comment>
<dbReference type="GO" id="GO:1990904">
    <property type="term" value="C:ribonucleoprotein complex"/>
    <property type="evidence" value="ECO:0007669"/>
    <property type="project" value="UniProtKB-KW"/>
</dbReference>
<keyword evidence="2" id="KW-0862">Zinc</keyword>
<comment type="similarity">
    <text evidence="1">Belongs to the eukaryotic ribosomal protein eS28 family.</text>
</comment>
<accession>A0A8J2WQS6</accession>
<sequence>MDTIVDFPDFYRVLGVEADASPTDIKLRYHQLSLKYHPDKNQTATNEEFLKVKSAFQVLSDPNLKQHYDLQYVAHKNKSVAIHDQLSLSELDFDGCVYESNCRCGGNFILFKEATELSLAAIYVTCDTCSLCIMVTKVLGRTGSQGQCTQVKVEFLGEPNRSIIRNVKGPVREGDILTLLESEREARRLR</sequence>
<dbReference type="InterPro" id="IPR028626">
    <property type="entry name" value="Ribosomal_eS28_CS"/>
</dbReference>
<dbReference type="OrthoDB" id="10258930at2759"/>
<keyword evidence="4" id="KW-0687">Ribonucleoprotein</keyword>
<dbReference type="PROSITE" id="PS00961">
    <property type="entry name" value="RIBOSOMAL_S28E"/>
    <property type="match status" value="1"/>
</dbReference>
<evidence type="ECO:0000313" key="8">
    <source>
        <dbReference type="EMBL" id="CAH0112258.1"/>
    </source>
</evidence>
<dbReference type="Pfam" id="PF01200">
    <property type="entry name" value="Ribosomal_S28e"/>
    <property type="match status" value="1"/>
</dbReference>
<dbReference type="FunFam" id="2.40.50.140:FF:000025">
    <property type="entry name" value="40S ribosomal protein S28"/>
    <property type="match status" value="1"/>
</dbReference>
<proteinExistence type="inferred from homology"/>
<organism evidence="8 9">
    <name type="scientific">Daphnia galeata</name>
    <dbReference type="NCBI Taxonomy" id="27404"/>
    <lineage>
        <taxon>Eukaryota</taxon>
        <taxon>Metazoa</taxon>
        <taxon>Ecdysozoa</taxon>
        <taxon>Arthropoda</taxon>
        <taxon>Crustacea</taxon>
        <taxon>Branchiopoda</taxon>
        <taxon>Diplostraca</taxon>
        <taxon>Cladocera</taxon>
        <taxon>Anomopoda</taxon>
        <taxon>Daphniidae</taxon>
        <taxon>Daphnia</taxon>
    </lineage>
</organism>
<dbReference type="GO" id="GO:0006412">
    <property type="term" value="P:translation"/>
    <property type="evidence" value="ECO:0007669"/>
    <property type="project" value="InterPro"/>
</dbReference>
<dbReference type="InterPro" id="IPR012340">
    <property type="entry name" value="NA-bd_OB-fold"/>
</dbReference>
<dbReference type="PROSITE" id="PS50076">
    <property type="entry name" value="DNAJ_2"/>
    <property type="match status" value="1"/>
</dbReference>
<dbReference type="InterPro" id="IPR036671">
    <property type="entry name" value="DPH_MB_sf"/>
</dbReference>
<dbReference type="Gene3D" id="3.10.660.10">
    <property type="entry name" value="DPH Zinc finger"/>
    <property type="match status" value="1"/>
</dbReference>
<dbReference type="Pfam" id="PF00226">
    <property type="entry name" value="DnaJ"/>
    <property type="match status" value="1"/>
</dbReference>
<keyword evidence="3" id="KW-0689">Ribosomal protein</keyword>
<dbReference type="GO" id="GO:0005840">
    <property type="term" value="C:ribosome"/>
    <property type="evidence" value="ECO:0007669"/>
    <property type="project" value="UniProtKB-KW"/>
</dbReference>
<dbReference type="CDD" id="cd06257">
    <property type="entry name" value="DnaJ"/>
    <property type="match status" value="1"/>
</dbReference>
<name>A0A8J2WQS6_9CRUS</name>
<gene>
    <name evidence="8" type="ORF">DGAL_LOCUS15973</name>
</gene>
<dbReference type="SMART" id="SM00271">
    <property type="entry name" value="DnaJ"/>
    <property type="match status" value="1"/>
</dbReference>
<dbReference type="InterPro" id="IPR000289">
    <property type="entry name" value="Ribosomal_eS28"/>
</dbReference>
<dbReference type="InterPro" id="IPR001623">
    <property type="entry name" value="DnaJ_domain"/>
</dbReference>
<dbReference type="GO" id="GO:0008198">
    <property type="term" value="F:ferrous iron binding"/>
    <property type="evidence" value="ECO:0007669"/>
    <property type="project" value="TreeGrafter"/>
</dbReference>
<dbReference type="InterPro" id="IPR036869">
    <property type="entry name" value="J_dom_sf"/>
</dbReference>
<dbReference type="SUPFAM" id="SSF46565">
    <property type="entry name" value="Chaperone J-domain"/>
    <property type="match status" value="1"/>
</dbReference>
<evidence type="ECO:0000256" key="3">
    <source>
        <dbReference type="ARBA" id="ARBA00022980"/>
    </source>
</evidence>
<dbReference type="Gene3D" id="2.40.50.140">
    <property type="entry name" value="Nucleic acid-binding proteins"/>
    <property type="match status" value="1"/>
</dbReference>
<dbReference type="GO" id="GO:0001671">
    <property type="term" value="F:ATPase activator activity"/>
    <property type="evidence" value="ECO:0007669"/>
    <property type="project" value="TreeGrafter"/>
</dbReference>
<protein>
    <recommendedName>
        <fullName evidence="5">Small ribosomal subunit protein eS28</fullName>
    </recommendedName>
    <alternativeName>
        <fullName evidence="6">40S ribosomal protein S28</fullName>
    </alternativeName>
</protein>
<dbReference type="EMBL" id="CAKKLH010000325">
    <property type="protein sequence ID" value="CAH0112258.1"/>
    <property type="molecule type" value="Genomic_DNA"/>
</dbReference>
<dbReference type="PANTHER" id="PTHR45255:SF1">
    <property type="entry name" value="DNAJ HOMOLOG SUBFAMILY C MEMBER 24"/>
    <property type="match status" value="1"/>
</dbReference>
<evidence type="ECO:0000256" key="5">
    <source>
        <dbReference type="ARBA" id="ARBA00035146"/>
    </source>
</evidence>
<dbReference type="PRINTS" id="PR00625">
    <property type="entry name" value="JDOMAIN"/>
</dbReference>